<comment type="caution">
    <text evidence="2">The sequence shown here is derived from an EMBL/GenBank/DDBJ whole genome shotgun (WGS) entry which is preliminary data.</text>
</comment>
<dbReference type="Proteomes" id="UP000298030">
    <property type="component" value="Unassembled WGS sequence"/>
</dbReference>
<evidence type="ECO:0000313" key="3">
    <source>
        <dbReference type="Proteomes" id="UP000298030"/>
    </source>
</evidence>
<accession>A0A4Y7SMI1</accession>
<feature type="region of interest" description="Disordered" evidence="1">
    <location>
        <begin position="265"/>
        <end position="307"/>
    </location>
</feature>
<sequence length="468" mass="50527">MSLTIVTSFPDIPIPPVLLTVPTMEREVLTAARALERFIIANWAHEGLEEALGKVLPQFNEGWAKINCDVTGCPALERYYQHQEGEGRFAEYQTWLLATVKTRVRESATSNPMTSPASSAPLYTVECEPPTPPSEVPASATVPAHPASGPPALPSDSGADPKKRKAEAGGAPKAKKKKVTDDPDKVYTRDDPGNCFVPPQAEACDWCKTHGRVEECLFPTDQSTTCVVCKRRRQSCVADQRRHALGKPAFAKDPIRSKRPTVWKQGRYGGVKSGAKAEGSRSSKSGAGTLTSTAVRKDQASKSTARRDPFVLIPHHTLNLHAYKALSDMGPTQQVYGEAISADVGAQQISRVDDTMTRDMAEVQSRVEALRRFADQVASSAMVAEILPLIPPETLAAAEEALKAAIDGIKVPPAGRYSYKSLIEQSLNLIQGQLDQGTAIQRAMADLSGPLASAESTFVSALEELRTD</sequence>
<dbReference type="AlphaFoldDB" id="A0A4Y7SMI1"/>
<reference evidence="2 3" key="1">
    <citation type="journal article" date="2019" name="Nat. Ecol. Evol.">
        <title>Megaphylogeny resolves global patterns of mushroom evolution.</title>
        <authorList>
            <person name="Varga T."/>
            <person name="Krizsan K."/>
            <person name="Foldi C."/>
            <person name="Dima B."/>
            <person name="Sanchez-Garcia M."/>
            <person name="Sanchez-Ramirez S."/>
            <person name="Szollosi G.J."/>
            <person name="Szarkandi J.G."/>
            <person name="Papp V."/>
            <person name="Albert L."/>
            <person name="Andreopoulos W."/>
            <person name="Angelini C."/>
            <person name="Antonin V."/>
            <person name="Barry K.W."/>
            <person name="Bougher N.L."/>
            <person name="Buchanan P."/>
            <person name="Buyck B."/>
            <person name="Bense V."/>
            <person name="Catcheside P."/>
            <person name="Chovatia M."/>
            <person name="Cooper J."/>
            <person name="Damon W."/>
            <person name="Desjardin D."/>
            <person name="Finy P."/>
            <person name="Geml J."/>
            <person name="Haridas S."/>
            <person name="Hughes K."/>
            <person name="Justo A."/>
            <person name="Karasinski D."/>
            <person name="Kautmanova I."/>
            <person name="Kiss B."/>
            <person name="Kocsube S."/>
            <person name="Kotiranta H."/>
            <person name="LaButti K.M."/>
            <person name="Lechner B.E."/>
            <person name="Liimatainen K."/>
            <person name="Lipzen A."/>
            <person name="Lukacs Z."/>
            <person name="Mihaltcheva S."/>
            <person name="Morgado L.N."/>
            <person name="Niskanen T."/>
            <person name="Noordeloos M.E."/>
            <person name="Ohm R.A."/>
            <person name="Ortiz-Santana B."/>
            <person name="Ovrebo C."/>
            <person name="Racz N."/>
            <person name="Riley R."/>
            <person name="Savchenko A."/>
            <person name="Shiryaev A."/>
            <person name="Soop K."/>
            <person name="Spirin V."/>
            <person name="Szebenyi C."/>
            <person name="Tomsovsky M."/>
            <person name="Tulloss R.E."/>
            <person name="Uehling J."/>
            <person name="Grigoriev I.V."/>
            <person name="Vagvolgyi C."/>
            <person name="Papp T."/>
            <person name="Martin F.M."/>
            <person name="Miettinen O."/>
            <person name="Hibbett D.S."/>
            <person name="Nagy L.G."/>
        </authorList>
    </citation>
    <scope>NUCLEOTIDE SEQUENCE [LARGE SCALE GENOMIC DNA]</scope>
    <source>
        <strain evidence="2 3">FP101781</strain>
    </source>
</reference>
<organism evidence="2 3">
    <name type="scientific">Coprinellus micaceus</name>
    <name type="common">Glistening ink-cap mushroom</name>
    <name type="synonym">Coprinus micaceus</name>
    <dbReference type="NCBI Taxonomy" id="71717"/>
    <lineage>
        <taxon>Eukaryota</taxon>
        <taxon>Fungi</taxon>
        <taxon>Dikarya</taxon>
        <taxon>Basidiomycota</taxon>
        <taxon>Agaricomycotina</taxon>
        <taxon>Agaricomycetes</taxon>
        <taxon>Agaricomycetidae</taxon>
        <taxon>Agaricales</taxon>
        <taxon>Agaricineae</taxon>
        <taxon>Psathyrellaceae</taxon>
        <taxon>Coprinellus</taxon>
    </lineage>
</organism>
<feature type="compositionally biased region" description="Basic and acidic residues" evidence="1">
    <location>
        <begin position="179"/>
        <end position="192"/>
    </location>
</feature>
<feature type="compositionally biased region" description="Polar residues" evidence="1">
    <location>
        <begin position="280"/>
        <end position="294"/>
    </location>
</feature>
<feature type="compositionally biased region" description="Basic and acidic residues" evidence="1">
    <location>
        <begin position="295"/>
        <end position="307"/>
    </location>
</feature>
<gene>
    <name evidence="2" type="ORF">FA13DRAFT_1798559</name>
</gene>
<feature type="compositionally biased region" description="Polar residues" evidence="1">
    <location>
        <begin position="107"/>
        <end position="118"/>
    </location>
</feature>
<proteinExistence type="predicted"/>
<name>A0A4Y7SMI1_COPMI</name>
<feature type="region of interest" description="Disordered" evidence="1">
    <location>
        <begin position="106"/>
        <end position="193"/>
    </location>
</feature>
<keyword evidence="3" id="KW-1185">Reference proteome</keyword>
<evidence type="ECO:0000256" key="1">
    <source>
        <dbReference type="SAM" id="MobiDB-lite"/>
    </source>
</evidence>
<protein>
    <submittedName>
        <fullName evidence="2">Uncharacterized protein</fullName>
    </submittedName>
</protein>
<evidence type="ECO:0000313" key="2">
    <source>
        <dbReference type="EMBL" id="TEB22848.1"/>
    </source>
</evidence>
<dbReference type="EMBL" id="QPFP01000085">
    <property type="protein sequence ID" value="TEB22848.1"/>
    <property type="molecule type" value="Genomic_DNA"/>
</dbReference>